<gene>
    <name evidence="1 4" type="primary">sfsA</name>
    <name evidence="4" type="ORF">R4Z09_18695</name>
</gene>
<dbReference type="HAMAP" id="MF_00095">
    <property type="entry name" value="SfsA"/>
    <property type="match status" value="1"/>
</dbReference>
<proteinExistence type="inferred from homology"/>
<organism evidence="4 5">
    <name type="scientific">Niallia oryzisoli</name>
    <dbReference type="NCBI Taxonomy" id="1737571"/>
    <lineage>
        <taxon>Bacteria</taxon>
        <taxon>Bacillati</taxon>
        <taxon>Bacillota</taxon>
        <taxon>Bacilli</taxon>
        <taxon>Bacillales</taxon>
        <taxon>Bacillaceae</taxon>
        <taxon>Niallia</taxon>
    </lineage>
</organism>
<evidence type="ECO:0000259" key="3">
    <source>
        <dbReference type="Pfam" id="PF17746"/>
    </source>
</evidence>
<dbReference type="Pfam" id="PF03749">
    <property type="entry name" value="SfsA"/>
    <property type="match status" value="1"/>
</dbReference>
<protein>
    <recommendedName>
        <fullName evidence="1">Sugar fermentation stimulation protein homolog</fullName>
    </recommendedName>
</protein>
<dbReference type="Gene3D" id="3.40.1350.60">
    <property type="match status" value="1"/>
</dbReference>
<name>A0ABZ2CBE6_9BACI</name>
<dbReference type="EMBL" id="CP137640">
    <property type="protein sequence ID" value="WVX79327.1"/>
    <property type="molecule type" value="Genomic_DNA"/>
</dbReference>
<dbReference type="Pfam" id="PF17746">
    <property type="entry name" value="SfsA_N"/>
    <property type="match status" value="1"/>
</dbReference>
<dbReference type="Proteomes" id="UP001357223">
    <property type="component" value="Chromosome"/>
</dbReference>
<dbReference type="CDD" id="cd22359">
    <property type="entry name" value="SfsA-like_bacterial"/>
    <property type="match status" value="1"/>
</dbReference>
<evidence type="ECO:0000256" key="1">
    <source>
        <dbReference type="HAMAP-Rule" id="MF_00095"/>
    </source>
</evidence>
<evidence type="ECO:0000313" key="5">
    <source>
        <dbReference type="Proteomes" id="UP001357223"/>
    </source>
</evidence>
<dbReference type="InterPro" id="IPR040452">
    <property type="entry name" value="SfsA_C"/>
</dbReference>
<reference evidence="4 5" key="1">
    <citation type="submission" date="2023-10" db="EMBL/GenBank/DDBJ databases">
        <title>Niallia locisalis sp.nov. isolated from a salt pond sample.</title>
        <authorList>
            <person name="Li X.-J."/>
            <person name="Dong L."/>
        </authorList>
    </citation>
    <scope>NUCLEOTIDE SEQUENCE [LARGE SCALE GENOMIC DNA]</scope>
    <source>
        <strain evidence="4 5">DSM 29761</strain>
    </source>
</reference>
<evidence type="ECO:0000313" key="4">
    <source>
        <dbReference type="EMBL" id="WVX79327.1"/>
    </source>
</evidence>
<dbReference type="PANTHER" id="PTHR30545">
    <property type="entry name" value="SUGAR FERMENTATION STIMULATION PROTEIN A"/>
    <property type="match status" value="1"/>
</dbReference>
<feature type="domain" description="SfsA N-terminal OB" evidence="3">
    <location>
        <begin position="14"/>
        <end position="78"/>
    </location>
</feature>
<accession>A0ABZ2CBE6</accession>
<dbReference type="RefSeq" id="WP_338448261.1">
    <property type="nucleotide sequence ID" value="NZ_CP137640.1"/>
</dbReference>
<comment type="similarity">
    <text evidence="1">Belongs to the SfsA family.</text>
</comment>
<dbReference type="NCBIfam" id="TIGR00230">
    <property type="entry name" value="sfsA"/>
    <property type="match status" value="1"/>
</dbReference>
<dbReference type="PANTHER" id="PTHR30545:SF2">
    <property type="entry name" value="SUGAR FERMENTATION STIMULATION PROTEIN A"/>
    <property type="match status" value="1"/>
</dbReference>
<dbReference type="InterPro" id="IPR041465">
    <property type="entry name" value="SfsA_N"/>
</dbReference>
<dbReference type="InterPro" id="IPR005224">
    <property type="entry name" value="SfsA"/>
</dbReference>
<feature type="domain" description="Sugar fermentation stimulation protein C-terminal" evidence="2">
    <location>
        <begin position="81"/>
        <end position="216"/>
    </location>
</feature>
<evidence type="ECO:0000259" key="2">
    <source>
        <dbReference type="Pfam" id="PF03749"/>
    </source>
</evidence>
<dbReference type="Gene3D" id="2.40.50.580">
    <property type="match status" value="1"/>
</dbReference>
<sequence>MMKYGKVVHGRLDRKINRFIAEVFIEGIKEQVHIKNTGRLTELMQPDMEVLLEWSDNPKRKTRFSLIAANKNGRWVNIDSQAPNAVAYEALNAGKLQEFASVNLVKREVTFGDSRFDLYFEKDDKRGFIEVKGVTLEENGIALFPDAPTARGTKHVLELVKAVQEGYTCAILFVVQMKGCSSFAPNSLMDEPFTKALLEASRQGVQILAYDSIVTDNGLVLDQPIPVCLS</sequence>
<keyword evidence="5" id="KW-1185">Reference proteome</keyword>